<feature type="compositionally biased region" description="Basic and acidic residues" evidence="1">
    <location>
        <begin position="110"/>
        <end position="121"/>
    </location>
</feature>
<feature type="region of interest" description="Disordered" evidence="1">
    <location>
        <begin position="88"/>
        <end position="139"/>
    </location>
</feature>
<name>A0A368QES7_SETIT</name>
<accession>A0A368QES7</accession>
<protein>
    <submittedName>
        <fullName evidence="2">Uncharacterized protein</fullName>
    </submittedName>
</protein>
<organism evidence="2">
    <name type="scientific">Setaria italica</name>
    <name type="common">Foxtail millet</name>
    <name type="synonym">Panicum italicum</name>
    <dbReference type="NCBI Taxonomy" id="4555"/>
    <lineage>
        <taxon>Eukaryota</taxon>
        <taxon>Viridiplantae</taxon>
        <taxon>Streptophyta</taxon>
        <taxon>Embryophyta</taxon>
        <taxon>Tracheophyta</taxon>
        <taxon>Spermatophyta</taxon>
        <taxon>Magnoliopsida</taxon>
        <taxon>Liliopsida</taxon>
        <taxon>Poales</taxon>
        <taxon>Poaceae</taxon>
        <taxon>PACMAD clade</taxon>
        <taxon>Panicoideae</taxon>
        <taxon>Panicodae</taxon>
        <taxon>Paniceae</taxon>
        <taxon>Cenchrinae</taxon>
        <taxon>Setaria</taxon>
    </lineage>
</organism>
<evidence type="ECO:0000313" key="2">
    <source>
        <dbReference type="EMBL" id="RCV16382.1"/>
    </source>
</evidence>
<gene>
    <name evidence="2" type="ORF">SETIT_3G133500v2</name>
</gene>
<evidence type="ECO:0000256" key="1">
    <source>
        <dbReference type="SAM" id="MobiDB-lite"/>
    </source>
</evidence>
<reference evidence="2" key="2">
    <citation type="submission" date="2015-07" db="EMBL/GenBank/DDBJ databases">
        <authorList>
            <person name="Noorani M."/>
        </authorList>
    </citation>
    <scope>NUCLEOTIDE SEQUENCE</scope>
    <source>
        <strain evidence="2">Yugu1</strain>
    </source>
</reference>
<feature type="compositionally biased region" description="Basic residues" evidence="1">
    <location>
        <begin position="96"/>
        <end position="109"/>
    </location>
</feature>
<reference evidence="2" key="1">
    <citation type="journal article" date="2012" name="Nat. Biotechnol.">
        <title>Reference genome sequence of the model plant Setaria.</title>
        <authorList>
            <person name="Bennetzen J.L."/>
            <person name="Schmutz J."/>
            <person name="Wang H."/>
            <person name="Percifield R."/>
            <person name="Hawkins J."/>
            <person name="Pontaroli A.C."/>
            <person name="Estep M."/>
            <person name="Feng L."/>
            <person name="Vaughn J.N."/>
            <person name="Grimwood J."/>
            <person name="Jenkins J."/>
            <person name="Barry K."/>
            <person name="Lindquist E."/>
            <person name="Hellsten U."/>
            <person name="Deshpande S."/>
            <person name="Wang X."/>
            <person name="Wu X."/>
            <person name="Mitros T."/>
            <person name="Triplett J."/>
            <person name="Yang X."/>
            <person name="Ye C.Y."/>
            <person name="Mauro-Herrera M."/>
            <person name="Wang L."/>
            <person name="Li P."/>
            <person name="Sharma M."/>
            <person name="Sharma R."/>
            <person name="Ronald P.C."/>
            <person name="Panaud O."/>
            <person name="Kellogg E.A."/>
            <person name="Brutnell T.P."/>
            <person name="Doust A.N."/>
            <person name="Tuskan G.A."/>
            <person name="Rokhsar D."/>
            <person name="Devos K.M."/>
        </authorList>
    </citation>
    <scope>NUCLEOTIDE SEQUENCE [LARGE SCALE GENOMIC DNA]</scope>
    <source>
        <strain evidence="2">Yugu1</strain>
    </source>
</reference>
<dbReference type="AlphaFoldDB" id="A0A368QES7"/>
<sequence length="259" mass="27252">MPAVAHRRNRRASTPIFGRRLLLLESVLIDSVASVKSALVAEWGTSLSSSFDPECVCFGLESLVEVVKGIVESTGLVILSKFLSVAKPSPPASLPRGRHARAEHRRRSSRPPEVRVVRKDGGGGTALDFTSRRARPPWSSEGRLMAAPARMAGSGAGGYGSGIPTTGSADRLLPGVGGEGWRWASVAPRAAMGSLLGLAALVPLWLNPHGPSVDPTSGESNRWRVAASSFGAALPVIADPTMAARWPDRARAKEAPLLC</sequence>
<proteinExistence type="predicted"/>
<dbReference type="EMBL" id="CM003530">
    <property type="protein sequence ID" value="RCV16382.1"/>
    <property type="molecule type" value="Genomic_DNA"/>
</dbReference>